<gene>
    <name evidence="2" type="ORF">GCM10011496_00120</name>
</gene>
<dbReference type="AlphaFoldDB" id="A0A916WBP2"/>
<accession>A0A916WBP2</accession>
<keyword evidence="3" id="KW-1185">Reference proteome</keyword>
<keyword evidence="1" id="KW-0472">Membrane</keyword>
<comment type="caution">
    <text evidence="2">The sequence shown here is derived from an EMBL/GenBank/DDBJ whole genome shotgun (WGS) entry which is preliminary data.</text>
</comment>
<dbReference type="Proteomes" id="UP000620596">
    <property type="component" value="Unassembled WGS sequence"/>
</dbReference>
<name>A0A916WBP2_9BURK</name>
<dbReference type="EMBL" id="BMIG01000001">
    <property type="protein sequence ID" value="GGA83628.1"/>
    <property type="molecule type" value="Genomic_DNA"/>
</dbReference>
<feature type="transmembrane region" description="Helical" evidence="1">
    <location>
        <begin position="56"/>
        <end position="76"/>
    </location>
</feature>
<evidence type="ECO:0000313" key="3">
    <source>
        <dbReference type="Proteomes" id="UP000620596"/>
    </source>
</evidence>
<organism evidence="2 3">
    <name type="scientific">Polaromonas eurypsychrophila</name>
    <dbReference type="NCBI Taxonomy" id="1614635"/>
    <lineage>
        <taxon>Bacteria</taxon>
        <taxon>Pseudomonadati</taxon>
        <taxon>Pseudomonadota</taxon>
        <taxon>Betaproteobacteria</taxon>
        <taxon>Burkholderiales</taxon>
        <taxon>Comamonadaceae</taxon>
        <taxon>Polaromonas</taxon>
    </lineage>
</organism>
<evidence type="ECO:0000256" key="1">
    <source>
        <dbReference type="SAM" id="Phobius"/>
    </source>
</evidence>
<sequence length="77" mass="8803">MARRNGLIQRFLKRFCPTAPGRQGLQLWTRLPAMIWCQKASQSGTPTKNPEDTMNTIIYIVGLIVIIGFILSYFGFR</sequence>
<keyword evidence="1" id="KW-0812">Transmembrane</keyword>
<reference evidence="2" key="2">
    <citation type="submission" date="2020-09" db="EMBL/GenBank/DDBJ databases">
        <authorList>
            <person name="Sun Q."/>
            <person name="Zhou Y."/>
        </authorList>
    </citation>
    <scope>NUCLEOTIDE SEQUENCE</scope>
    <source>
        <strain evidence="2">CGMCC 1.15322</strain>
    </source>
</reference>
<proteinExistence type="predicted"/>
<protein>
    <submittedName>
        <fullName evidence="2">Uncharacterized protein</fullName>
    </submittedName>
</protein>
<keyword evidence="1" id="KW-1133">Transmembrane helix</keyword>
<reference evidence="2" key="1">
    <citation type="journal article" date="2014" name="Int. J. Syst. Evol. Microbiol.">
        <title>Complete genome sequence of Corynebacterium casei LMG S-19264T (=DSM 44701T), isolated from a smear-ripened cheese.</title>
        <authorList>
            <consortium name="US DOE Joint Genome Institute (JGI-PGF)"/>
            <person name="Walter F."/>
            <person name="Albersmeier A."/>
            <person name="Kalinowski J."/>
            <person name="Ruckert C."/>
        </authorList>
    </citation>
    <scope>NUCLEOTIDE SEQUENCE</scope>
    <source>
        <strain evidence="2">CGMCC 1.15322</strain>
    </source>
</reference>
<evidence type="ECO:0000313" key="2">
    <source>
        <dbReference type="EMBL" id="GGA83628.1"/>
    </source>
</evidence>